<gene>
    <name evidence="2" type="primary">auaH_3</name>
    <name evidence="2" type="ORF">DSM104329_03993</name>
</gene>
<dbReference type="EC" id="1.1.1.394" evidence="2"/>
<evidence type="ECO:0000313" key="3">
    <source>
        <dbReference type="Proteomes" id="UP001162834"/>
    </source>
</evidence>
<dbReference type="Proteomes" id="UP001162834">
    <property type="component" value="Chromosome"/>
</dbReference>
<dbReference type="Gene3D" id="3.40.50.720">
    <property type="entry name" value="NAD(P)-binding Rossmann-like Domain"/>
    <property type="match status" value="1"/>
</dbReference>
<name>A0A9E7C1N4_9ACTN</name>
<evidence type="ECO:0000259" key="1">
    <source>
        <dbReference type="Pfam" id="PF01370"/>
    </source>
</evidence>
<feature type="domain" description="NAD-dependent epimerase/dehydratase" evidence="1">
    <location>
        <begin position="3"/>
        <end position="227"/>
    </location>
</feature>
<dbReference type="RefSeq" id="WP_259311626.1">
    <property type="nucleotide sequence ID" value="NZ_CP087164.1"/>
</dbReference>
<accession>A0A9E7C1N4</accession>
<dbReference type="Pfam" id="PF01370">
    <property type="entry name" value="Epimerase"/>
    <property type="match status" value="1"/>
</dbReference>
<protein>
    <submittedName>
        <fullName evidence="2">Aurachin B dehydrogenase</fullName>
        <ecNumber evidence="2">1.1.1.394</ecNumber>
    </submittedName>
</protein>
<reference evidence="2" key="1">
    <citation type="journal article" date="2022" name="Int. J. Syst. Evol. Microbiol.">
        <title>Pseudomonas aegrilactucae sp. nov. and Pseudomonas morbosilactucae sp. nov., pathogens causing bacterial rot of lettuce in Japan.</title>
        <authorList>
            <person name="Sawada H."/>
            <person name="Fujikawa T."/>
            <person name="Satou M."/>
        </authorList>
    </citation>
    <scope>NUCLEOTIDE SEQUENCE</scope>
    <source>
        <strain evidence="2">0166_1</strain>
    </source>
</reference>
<dbReference type="EMBL" id="CP087164">
    <property type="protein sequence ID" value="UGS37576.1"/>
    <property type="molecule type" value="Genomic_DNA"/>
</dbReference>
<dbReference type="PANTHER" id="PTHR48079">
    <property type="entry name" value="PROTEIN YEEZ"/>
    <property type="match status" value="1"/>
</dbReference>
<dbReference type="InterPro" id="IPR036291">
    <property type="entry name" value="NAD(P)-bd_dom_sf"/>
</dbReference>
<organism evidence="2 3">
    <name type="scientific">Capillimicrobium parvum</name>
    <dbReference type="NCBI Taxonomy" id="2884022"/>
    <lineage>
        <taxon>Bacteria</taxon>
        <taxon>Bacillati</taxon>
        <taxon>Actinomycetota</taxon>
        <taxon>Thermoleophilia</taxon>
        <taxon>Solirubrobacterales</taxon>
        <taxon>Capillimicrobiaceae</taxon>
        <taxon>Capillimicrobium</taxon>
    </lineage>
</organism>
<sequence>MRALVTGASGFIGAHVVAALAAEGAQVRAFDRRAPHDLPDGAEPVAGDVLDRDALARAMDGCDAVFHLAAVYSFARADAALMQAVNVDGTRAVLDAAARCASVRRVVHTSSCATCGPVAGRPATEADGPPGYELAVPYKRTKLEGERLALRAAREGREVVVVNPTTPVGTGDRRPTPTGKMVADVAAGRARAYLRGGALNVVAVADVAAGHIRAFERGRTGERYLLGGENLLMRDVFALVAAAAGRSAPRVAIPWRAAYAAARAAGAALRPLGREPALLNVDEVRLARLPMRFDDARARAQLGHRSRPAAEALAEAARAAGAQEA</sequence>
<dbReference type="AlphaFoldDB" id="A0A9E7C1N4"/>
<dbReference type="KEGG" id="sbae:DSM104329_03993"/>
<dbReference type="GO" id="GO:0004029">
    <property type="term" value="F:aldehyde dehydrogenase (NAD+) activity"/>
    <property type="evidence" value="ECO:0007669"/>
    <property type="project" value="TreeGrafter"/>
</dbReference>
<dbReference type="PANTHER" id="PTHR48079:SF6">
    <property type="entry name" value="NAD(P)-BINDING DOMAIN-CONTAINING PROTEIN-RELATED"/>
    <property type="match status" value="1"/>
</dbReference>
<proteinExistence type="predicted"/>
<dbReference type="SUPFAM" id="SSF51735">
    <property type="entry name" value="NAD(P)-binding Rossmann-fold domains"/>
    <property type="match status" value="1"/>
</dbReference>
<dbReference type="InterPro" id="IPR051783">
    <property type="entry name" value="NAD(P)-dependent_oxidoreduct"/>
</dbReference>
<keyword evidence="2" id="KW-0560">Oxidoreductase</keyword>
<keyword evidence="3" id="KW-1185">Reference proteome</keyword>
<evidence type="ECO:0000313" key="2">
    <source>
        <dbReference type="EMBL" id="UGS37576.1"/>
    </source>
</evidence>
<dbReference type="GO" id="GO:0005737">
    <property type="term" value="C:cytoplasm"/>
    <property type="evidence" value="ECO:0007669"/>
    <property type="project" value="TreeGrafter"/>
</dbReference>
<dbReference type="InterPro" id="IPR001509">
    <property type="entry name" value="Epimerase_deHydtase"/>
</dbReference>